<proteinExistence type="predicted"/>
<keyword evidence="2" id="KW-1185">Reference proteome</keyword>
<name>A0A2U8QS18_9FLAO</name>
<evidence type="ECO:0000313" key="1">
    <source>
        <dbReference type="EMBL" id="AWM12953.1"/>
    </source>
</evidence>
<protein>
    <recommendedName>
        <fullName evidence="3">Sugar-binding protein</fullName>
    </recommendedName>
</protein>
<accession>A0A2U8QS18</accession>
<dbReference type="Proteomes" id="UP000245429">
    <property type="component" value="Chromosome"/>
</dbReference>
<reference evidence="1 2" key="1">
    <citation type="submission" date="2018-05" db="EMBL/GenBank/DDBJ databases">
        <title>Flavobacterium sp. MEBiC07310.</title>
        <authorList>
            <person name="Baek K."/>
        </authorList>
    </citation>
    <scope>NUCLEOTIDE SEQUENCE [LARGE SCALE GENOMIC DNA]</scope>
    <source>
        <strain evidence="1 2">MEBiC07310</strain>
    </source>
</reference>
<sequence>MIKYKLITAFCLFLSFLGYGQEELELPDYAVPSPQSNGLAQFGDLNIDESSGKFSHTISVFNYPAGSINVPVGLTYMGNGVKVEENPDWTGMNWNLNAGGVITRTVRDLPDETTYPSYHYSPDQIADMFQSGEIADMDDFGFFVEDNKNYDSEADVFSFNFLGYSGTFYLEKDSLGNYSAKLSKYESEFKVELLGNFSAPNGFYDFGDQSSNNPHYEFKFTGPDGTTYFFGGVVTSQTGADNFEAVEETELFDHNPLHQSMRAKTAFYLTKIESFNGDTVYFTYETIPSYYVYYKKNQKVSKIIYSESEPGCEGSSSTPENNMQTLTVRNKIFNGKFLKQIWSPQNGLYVDFTSTGVYEQVTPITTNLKYKVLSQISYGTNTFNLSYSPSLTQLASGDIDKFFLVDTNMESSSGTTTLQYTFEYEDLNNIPGVNSNAQDYLGYFNGVTANANLLPKNAEKLFSDYLLLYITPETGPLSYYDYIYEQSKFSEIGNLADREPYFDYATNGCLKKITYPTGGYTLIDYEPEDKKTVYADKELQINFDPVFGSDMEDELLLSNYTVVFSGNDFYEVYNDLPGIPEEQTVELTLTFTGSNTNVATLDYRDFAYVEITNITTDSVFTKNLHFPAEELMNSAGQTSFTTQYAFNYTFKKQDKYNIKIGFGDNYAPNEGYINDPNTTMLTPNLFGKLEFKYLDGYDPDDGLGIRVKRIVDYTASGETASYKRYYYSNIQKLDDTGIKKYYPLFHSFSLEGTQGFNQGTQSNCMVLSTYMEMNSQLQAFNLPVLYGALEEERTVSVSLGGENFEKGGYEKDFYTQRDEYQEFFNPAGEEYGSYYSALAYTFKSFNNAATNTSAVDGLLLRERLWERTNSAPDLRLQKETCYDYHINFFHQNPNMLYVQMFQSTFGFTGNATNLGSMYMGYYFNNTYKPELRWKVETDFLSDVSVWDYFTANTSFNLNQLPDYSSFDTRTLRTDYLDNINNIYSGMPGHIKTTNSSGEILEVKNYYPTDYFLGQLTNLSGSELTAYGALETANRIAQPIYVESFKNTGKTSAVKYIYEQPDANLPFLLSKVQSAKEDQSLEDRIIYAKYDDNGNPVEVQKEKGVKVVYIWSESRKPLYKVVNSDYDTVMAALTASGITLGNGFSGATISANQTLINQSTLATAQVYCYRYNMYDLIVQMVQPNGNYIDYQYDAFNRLQNVKDKDGNILSENEIHYTSDN</sequence>
<dbReference type="KEGG" id="fse:DI487_03105"/>
<evidence type="ECO:0008006" key="3">
    <source>
        <dbReference type="Google" id="ProtNLM"/>
    </source>
</evidence>
<dbReference type="RefSeq" id="WP_109568361.1">
    <property type="nucleotide sequence ID" value="NZ_CP029463.1"/>
</dbReference>
<gene>
    <name evidence="1" type="ORF">DI487_03105</name>
</gene>
<dbReference type="EMBL" id="CP029463">
    <property type="protein sequence ID" value="AWM12953.1"/>
    <property type="molecule type" value="Genomic_DNA"/>
</dbReference>
<dbReference type="OrthoDB" id="9814627at2"/>
<organism evidence="1 2">
    <name type="scientific">Flavobacterium sediminis</name>
    <dbReference type="NCBI Taxonomy" id="2201181"/>
    <lineage>
        <taxon>Bacteria</taxon>
        <taxon>Pseudomonadati</taxon>
        <taxon>Bacteroidota</taxon>
        <taxon>Flavobacteriia</taxon>
        <taxon>Flavobacteriales</taxon>
        <taxon>Flavobacteriaceae</taxon>
        <taxon>Flavobacterium</taxon>
    </lineage>
</organism>
<evidence type="ECO:0000313" key="2">
    <source>
        <dbReference type="Proteomes" id="UP000245429"/>
    </source>
</evidence>
<dbReference type="AlphaFoldDB" id="A0A2U8QS18"/>